<feature type="domain" description="J" evidence="1">
    <location>
        <begin position="46"/>
        <end position="114"/>
    </location>
</feature>
<evidence type="ECO:0000259" key="1">
    <source>
        <dbReference type="PROSITE" id="PS50076"/>
    </source>
</evidence>
<organism evidence="2 3">
    <name type="scientific">Mikania micrantha</name>
    <name type="common">bitter vine</name>
    <dbReference type="NCBI Taxonomy" id="192012"/>
    <lineage>
        <taxon>Eukaryota</taxon>
        <taxon>Viridiplantae</taxon>
        <taxon>Streptophyta</taxon>
        <taxon>Embryophyta</taxon>
        <taxon>Tracheophyta</taxon>
        <taxon>Spermatophyta</taxon>
        <taxon>Magnoliopsida</taxon>
        <taxon>eudicotyledons</taxon>
        <taxon>Gunneridae</taxon>
        <taxon>Pentapetalae</taxon>
        <taxon>asterids</taxon>
        <taxon>campanulids</taxon>
        <taxon>Asterales</taxon>
        <taxon>Asteraceae</taxon>
        <taxon>Asteroideae</taxon>
        <taxon>Heliantheae alliance</taxon>
        <taxon>Eupatorieae</taxon>
        <taxon>Mikania</taxon>
    </lineage>
</organism>
<dbReference type="OrthoDB" id="10250354at2759"/>
<dbReference type="InterPro" id="IPR053232">
    <property type="entry name" value="DnaJ_C/III_chloroplastic"/>
</dbReference>
<dbReference type="SMART" id="SM00271">
    <property type="entry name" value="DnaJ"/>
    <property type="match status" value="1"/>
</dbReference>
<dbReference type="EMBL" id="SZYD01000018">
    <property type="protein sequence ID" value="KAD2804413.1"/>
    <property type="molecule type" value="Genomic_DNA"/>
</dbReference>
<dbReference type="InterPro" id="IPR018253">
    <property type="entry name" value="DnaJ_domain_CS"/>
</dbReference>
<dbReference type="InterPro" id="IPR036869">
    <property type="entry name" value="J_dom_sf"/>
</dbReference>
<dbReference type="InterPro" id="IPR001623">
    <property type="entry name" value="DnaJ_domain"/>
</dbReference>
<dbReference type="Pfam" id="PF00226">
    <property type="entry name" value="DnaJ"/>
    <property type="match status" value="1"/>
</dbReference>
<dbReference type="PANTHER" id="PTHR45090">
    <property type="entry name" value="CHAPERONE PROTEIN DNAJ 20 CHLOROPLASTIC"/>
    <property type="match status" value="1"/>
</dbReference>
<dbReference type="SUPFAM" id="SSF46565">
    <property type="entry name" value="Chaperone J-domain"/>
    <property type="match status" value="1"/>
</dbReference>
<dbReference type="PROSITE" id="PS00636">
    <property type="entry name" value="DNAJ_1"/>
    <property type="match status" value="1"/>
</dbReference>
<dbReference type="Proteomes" id="UP000326396">
    <property type="component" value="Linkage Group LG8"/>
</dbReference>
<dbReference type="PRINTS" id="PR00625">
    <property type="entry name" value="JDOMAIN"/>
</dbReference>
<keyword evidence="3" id="KW-1185">Reference proteome</keyword>
<protein>
    <recommendedName>
        <fullName evidence="1">J domain-containing protein</fullName>
    </recommendedName>
</protein>
<dbReference type="AlphaFoldDB" id="A0A5N6LS73"/>
<comment type="caution">
    <text evidence="2">The sequence shown here is derived from an EMBL/GenBank/DDBJ whole genome shotgun (WGS) entry which is preliminary data.</text>
</comment>
<proteinExistence type="predicted"/>
<dbReference type="GO" id="GO:0009507">
    <property type="term" value="C:chloroplast"/>
    <property type="evidence" value="ECO:0007669"/>
    <property type="project" value="TreeGrafter"/>
</dbReference>
<evidence type="ECO:0000313" key="2">
    <source>
        <dbReference type="EMBL" id="KAD2804413.1"/>
    </source>
</evidence>
<sequence>MMVSVKMNIVLQKRGFMYKDEAIIYRIKNTSVSCCRFKDLPIQNKNLYQVLSLESRDVSFQELKKAYRTKALQLHPDVCPSSIRDECTKKFVELQKAYEVLSDPNSRRMYDNELILVEGFGPCGSGCGYSDERKDQNISRKIWEMQLDGLKKRSADRMLNMKK</sequence>
<accession>A0A5N6LS73</accession>
<reference evidence="2 3" key="1">
    <citation type="submission" date="2019-05" db="EMBL/GenBank/DDBJ databases">
        <title>Mikania micrantha, genome provides insights into the molecular mechanism of rapid growth.</title>
        <authorList>
            <person name="Liu B."/>
        </authorList>
    </citation>
    <scope>NUCLEOTIDE SEQUENCE [LARGE SCALE GENOMIC DNA]</scope>
    <source>
        <strain evidence="2">NLD-2019</strain>
        <tissue evidence="2">Leaf</tissue>
    </source>
</reference>
<gene>
    <name evidence="2" type="ORF">E3N88_37790</name>
</gene>
<dbReference type="PROSITE" id="PS50076">
    <property type="entry name" value="DNAJ_2"/>
    <property type="match status" value="1"/>
</dbReference>
<dbReference type="CDD" id="cd06257">
    <property type="entry name" value="DnaJ"/>
    <property type="match status" value="1"/>
</dbReference>
<dbReference type="Gene3D" id="1.10.287.110">
    <property type="entry name" value="DnaJ domain"/>
    <property type="match status" value="1"/>
</dbReference>
<evidence type="ECO:0000313" key="3">
    <source>
        <dbReference type="Proteomes" id="UP000326396"/>
    </source>
</evidence>
<name>A0A5N6LS73_9ASTR</name>
<dbReference type="PANTHER" id="PTHR45090:SF3">
    <property type="entry name" value="OS09G0368800 PROTEIN"/>
    <property type="match status" value="1"/>
</dbReference>